<evidence type="ECO:0000313" key="4">
    <source>
        <dbReference type="Proteomes" id="UP000245761"/>
    </source>
</evidence>
<dbReference type="Gene3D" id="1.10.10.10">
    <property type="entry name" value="Winged helix-like DNA-binding domain superfamily/Winged helix DNA-binding domain"/>
    <property type="match status" value="1"/>
</dbReference>
<dbReference type="AlphaFoldDB" id="A0A0D8W2C5"/>
<evidence type="ECO:0000313" key="1">
    <source>
        <dbReference type="EMBL" id="PNY69688.1"/>
    </source>
</evidence>
<organism evidence="2 4">
    <name type="scientific">Escherichia coli</name>
    <dbReference type="NCBI Taxonomy" id="562"/>
    <lineage>
        <taxon>Bacteria</taxon>
        <taxon>Pseudomonadati</taxon>
        <taxon>Pseudomonadota</taxon>
        <taxon>Gammaproteobacteria</taxon>
        <taxon>Enterobacterales</taxon>
        <taxon>Enterobacteriaceae</taxon>
        <taxon>Escherichia</taxon>
    </lineage>
</organism>
<name>A0A0D8W2C5_ECOLX</name>
<dbReference type="Pfam" id="PF07471">
    <property type="entry name" value="Phage_Nu1"/>
    <property type="match status" value="1"/>
</dbReference>
<protein>
    <submittedName>
        <fullName evidence="2">Terminase small subunit</fullName>
    </submittedName>
</protein>
<sequence length="194" mass="22072">MRVNKKKLAEIFDVDVRTISTWQNQGLPLISGGGKGNEAIFDTGKAIEWFAQREADIENEKLRKEVDDMRVAAESDLQPGTIDYERYRLTKAQADAQELKNERDRGDVIDTEFCMYALSKLARQISSIMDSLPLTMQRSFPQMTPAMLDGLKKEVVRACNACTKLDENIPRMLSDYLMETTGNVPDKFQPDKDK</sequence>
<gene>
    <name evidence="1" type="ORF">C2M16_01115</name>
    <name evidence="2" type="ORF">DD762_17850</name>
</gene>
<dbReference type="RefSeq" id="WP_045147462.1">
    <property type="nucleotide sequence ID" value="NZ_CABGZL010000001.1"/>
</dbReference>
<evidence type="ECO:0000313" key="3">
    <source>
        <dbReference type="Proteomes" id="UP000236598"/>
    </source>
</evidence>
<dbReference type="Proteomes" id="UP000236598">
    <property type="component" value="Unassembled WGS sequence"/>
</dbReference>
<dbReference type="SUPFAM" id="SSF46955">
    <property type="entry name" value="Putative DNA-binding domain"/>
    <property type="match status" value="1"/>
</dbReference>
<dbReference type="EMBL" id="QEMT01000032">
    <property type="protein sequence ID" value="PWH59244.1"/>
    <property type="molecule type" value="Genomic_DNA"/>
</dbReference>
<dbReference type="InterPro" id="IPR010906">
    <property type="entry name" value="Phage_lambda_Nu1_terminase-ssu"/>
</dbReference>
<dbReference type="InterPro" id="IPR009061">
    <property type="entry name" value="DNA-bd_dom_put_sf"/>
</dbReference>
<dbReference type="InterPro" id="IPR036388">
    <property type="entry name" value="WH-like_DNA-bd_sf"/>
</dbReference>
<comment type="caution">
    <text evidence="2">The sequence shown here is derived from an EMBL/GenBank/DDBJ whole genome shotgun (WGS) entry which is preliminary data.</text>
</comment>
<reference evidence="1 3" key="1">
    <citation type="submission" date="2018-01" db="EMBL/GenBank/DDBJ databases">
        <title>Draft Genomic Sequencing Of Potential Extraintestinal Pathogenic Escherichia coli B8S18 Isolated From Retail Chicken Skin.</title>
        <authorList>
            <person name="Xu A."/>
            <person name="Tilman S."/>
            <person name="Wisser-Parker K."/>
            <person name="Sheen S."/>
            <person name="Sommers C."/>
        </authorList>
    </citation>
    <scope>NUCLEOTIDE SEQUENCE [LARGE SCALE GENOMIC DNA]</scope>
    <source>
        <strain evidence="1 3">B8S18Com</strain>
    </source>
</reference>
<accession>A0A0D8W2C5</accession>
<dbReference type="Proteomes" id="UP000245761">
    <property type="component" value="Unassembled WGS sequence"/>
</dbReference>
<reference evidence="2 4" key="2">
    <citation type="submission" date="2018-04" db="EMBL/GenBank/DDBJ databases">
        <title>Draft Genomic Sequencing Of Potential Extraintestinal Pathogenic Escherichia coli B8S56 Isolated from Retail Chicken Skin.</title>
        <authorList>
            <person name="Xu A."/>
            <person name="Tilman S."/>
            <person name="Wisser-Parker K."/>
            <person name="Scullen O.J."/>
            <person name="Sommers C."/>
        </authorList>
    </citation>
    <scope>NUCLEOTIDE SEQUENCE [LARGE SCALE GENOMIC DNA]</scope>
    <source>
        <strain evidence="2 4">B8S56</strain>
    </source>
</reference>
<proteinExistence type="predicted"/>
<evidence type="ECO:0000313" key="2">
    <source>
        <dbReference type="EMBL" id="PWH59244.1"/>
    </source>
</evidence>
<dbReference type="EMBL" id="PPHQ01000001">
    <property type="protein sequence ID" value="PNY69688.1"/>
    <property type="molecule type" value="Genomic_DNA"/>
</dbReference>